<sequence length="330" mass="36304">MEVAQRLRAPEGTRTDVARDPRPDHGRPLETEYRPRRPLDLRRTVLFQRRGRNDPTMAATASVIWRASRTPHGVATLALRETHPGVVRGAAWGPGAEWALDQLPALCGSADDPAGFEADRHPLIADAHRRHPGLRLSRTGLVFDALAVAIFEQKITGMQAFAAWRRIVTWHGERAPGPTPVPLFAPPTVDGWRRIPSWVWHRAGLEPPQAKTVVRAAARGASLVRAVHRAQDGEAVDRALISQPGVGPWTSAETRIRALGDPDAVSVGDFHLAHEVGYALTGSRTDDDGMLELLAPWAGHRQRVIRLIGASGVSEPRRAPRLHPEDHRDR</sequence>
<dbReference type="GO" id="GO:0005737">
    <property type="term" value="C:cytoplasm"/>
    <property type="evidence" value="ECO:0007669"/>
    <property type="project" value="TreeGrafter"/>
</dbReference>
<dbReference type="Proteomes" id="UP000537775">
    <property type="component" value="Unassembled WGS sequence"/>
</dbReference>
<dbReference type="SUPFAM" id="SSF48150">
    <property type="entry name" value="DNA-glycosylase"/>
    <property type="match status" value="1"/>
</dbReference>
<organism evidence="4 5">
    <name type="scientific">Microbacterium thalassium</name>
    <dbReference type="NCBI Taxonomy" id="362649"/>
    <lineage>
        <taxon>Bacteria</taxon>
        <taxon>Bacillati</taxon>
        <taxon>Actinomycetota</taxon>
        <taxon>Actinomycetes</taxon>
        <taxon>Micrococcales</taxon>
        <taxon>Microbacteriaceae</taxon>
        <taxon>Microbacterium</taxon>
    </lineage>
</organism>
<evidence type="ECO:0000313" key="4">
    <source>
        <dbReference type="EMBL" id="MBB6393011.1"/>
    </source>
</evidence>
<feature type="region of interest" description="Disordered" evidence="3">
    <location>
        <begin position="1"/>
        <end position="35"/>
    </location>
</feature>
<dbReference type="AlphaFoldDB" id="A0A7X0FU31"/>
<keyword evidence="2" id="KW-0234">DNA repair</keyword>
<dbReference type="GO" id="GO:0006307">
    <property type="term" value="P:DNA alkylation repair"/>
    <property type="evidence" value="ECO:0007669"/>
    <property type="project" value="TreeGrafter"/>
</dbReference>
<dbReference type="PANTHER" id="PTHR43003:SF6">
    <property type="entry name" value="DNA GLYCOSYLASE"/>
    <property type="match status" value="1"/>
</dbReference>
<gene>
    <name evidence="4" type="ORF">HD594_003324</name>
</gene>
<dbReference type="Gene3D" id="1.10.340.30">
    <property type="entry name" value="Hypothetical protein, domain 2"/>
    <property type="match status" value="1"/>
</dbReference>
<proteinExistence type="predicted"/>
<reference evidence="4 5" key="1">
    <citation type="submission" date="2020-08" db="EMBL/GenBank/DDBJ databases">
        <title>Sequencing the genomes of 1000 actinobacteria strains.</title>
        <authorList>
            <person name="Klenk H.-P."/>
        </authorList>
    </citation>
    <scope>NUCLEOTIDE SEQUENCE [LARGE SCALE GENOMIC DNA]</scope>
    <source>
        <strain evidence="4 5">DSM 12511</strain>
    </source>
</reference>
<dbReference type="GO" id="GO:0043916">
    <property type="term" value="F:DNA-7-methylguanine glycosylase activity"/>
    <property type="evidence" value="ECO:0007669"/>
    <property type="project" value="TreeGrafter"/>
</dbReference>
<dbReference type="PANTHER" id="PTHR43003">
    <property type="entry name" value="DNA-3-METHYLADENINE GLYCOSYLASE"/>
    <property type="match status" value="1"/>
</dbReference>
<dbReference type="EMBL" id="JACHML010000001">
    <property type="protein sequence ID" value="MBB6393011.1"/>
    <property type="molecule type" value="Genomic_DNA"/>
</dbReference>
<feature type="compositionally biased region" description="Basic and acidic residues" evidence="3">
    <location>
        <begin position="8"/>
        <end position="35"/>
    </location>
</feature>
<dbReference type="RefSeq" id="WP_184752249.1">
    <property type="nucleotide sequence ID" value="NZ_BAAAJR010000001.1"/>
</dbReference>
<evidence type="ECO:0000313" key="5">
    <source>
        <dbReference type="Proteomes" id="UP000537775"/>
    </source>
</evidence>
<comment type="caution">
    <text evidence="4">The sequence shown here is derived from an EMBL/GenBank/DDBJ whole genome shotgun (WGS) entry which is preliminary data.</text>
</comment>
<evidence type="ECO:0000256" key="3">
    <source>
        <dbReference type="SAM" id="MobiDB-lite"/>
    </source>
</evidence>
<evidence type="ECO:0000256" key="1">
    <source>
        <dbReference type="ARBA" id="ARBA00022763"/>
    </source>
</evidence>
<dbReference type="GO" id="GO:0008725">
    <property type="term" value="F:DNA-3-methyladenine glycosylase activity"/>
    <property type="evidence" value="ECO:0007669"/>
    <property type="project" value="TreeGrafter"/>
</dbReference>
<dbReference type="GO" id="GO:0006285">
    <property type="term" value="P:base-excision repair, AP site formation"/>
    <property type="evidence" value="ECO:0007669"/>
    <property type="project" value="TreeGrafter"/>
</dbReference>
<accession>A0A7X0FU31</accession>
<keyword evidence="5" id="KW-1185">Reference proteome</keyword>
<dbReference type="GO" id="GO:0032131">
    <property type="term" value="F:alkylated DNA binding"/>
    <property type="evidence" value="ECO:0007669"/>
    <property type="project" value="TreeGrafter"/>
</dbReference>
<name>A0A7X0FU31_9MICO</name>
<keyword evidence="1" id="KW-0227">DNA damage</keyword>
<evidence type="ECO:0000256" key="2">
    <source>
        <dbReference type="ARBA" id="ARBA00023204"/>
    </source>
</evidence>
<dbReference type="InterPro" id="IPR011257">
    <property type="entry name" value="DNA_glycosylase"/>
</dbReference>
<protein>
    <submittedName>
        <fullName evidence="4">3-methyladenine DNA glycosylase/8-oxoguanine DNA glycosylase</fullName>
    </submittedName>
</protein>
<dbReference type="GO" id="GO:0032993">
    <property type="term" value="C:protein-DNA complex"/>
    <property type="evidence" value="ECO:0007669"/>
    <property type="project" value="TreeGrafter"/>
</dbReference>
<dbReference type="InterPro" id="IPR051912">
    <property type="entry name" value="Alkylbase_DNA_Glycosylase/TA"/>
</dbReference>